<evidence type="ECO:0000313" key="1">
    <source>
        <dbReference type="EMBL" id="VDN62398.1"/>
    </source>
</evidence>
<dbReference type="AlphaFoldDB" id="A0A653B159"/>
<accession>A0A653B159</accession>
<reference evidence="1" key="1">
    <citation type="submission" date="2018-11" db="EMBL/GenBank/DDBJ databases">
        <authorList>
            <consortium name="Genoscope - CEA"/>
            <person name="William W."/>
        </authorList>
    </citation>
    <scope>NUCLEOTIDE SEQUENCE [LARGE SCALE GENOMIC DNA]</scope>
    <source>
        <strain evidence="1">T9AD</strain>
    </source>
</reference>
<organism evidence="1">
    <name type="scientific">Ectopseudomonas oleovorans</name>
    <name type="common">Pseudomonas oleovorans</name>
    <dbReference type="NCBI Taxonomy" id="301"/>
    <lineage>
        <taxon>Bacteria</taxon>
        <taxon>Pseudomonadati</taxon>
        <taxon>Pseudomonadota</taxon>
        <taxon>Gammaproteobacteria</taxon>
        <taxon>Pseudomonadales</taxon>
        <taxon>Pseudomonadaceae</taxon>
        <taxon>Ectopseudomonas</taxon>
    </lineage>
</organism>
<sequence length="55" mass="5928">MRRAGHSSTLRRAILVRGAPSPCSAWRTGALQATFLAMELVTQPALGYQCNRSAP</sequence>
<gene>
    <name evidence="1" type="ORF">POT9AD_1411</name>
</gene>
<name>A0A653B159_ECTOL</name>
<protein>
    <submittedName>
        <fullName evidence="1">Uncharacterized protein</fullName>
    </submittedName>
</protein>
<dbReference type="EMBL" id="LR130779">
    <property type="protein sequence ID" value="VDN62398.1"/>
    <property type="molecule type" value="Genomic_DNA"/>
</dbReference>
<proteinExistence type="predicted"/>